<accession>Q1ATW7</accession>
<dbReference type="STRING" id="266117.Rxyl_2220"/>
<reference evidence="1 2" key="1">
    <citation type="submission" date="2006-06" db="EMBL/GenBank/DDBJ databases">
        <title>Complete sequence of Rubrobacter xylanophilus DSM 9941.</title>
        <authorList>
            <consortium name="US DOE Joint Genome Institute"/>
            <person name="Copeland A."/>
            <person name="Lucas S."/>
            <person name="Lapidus A."/>
            <person name="Barry K."/>
            <person name="Detter J.C."/>
            <person name="Glavina del Rio T."/>
            <person name="Hammon N."/>
            <person name="Israni S."/>
            <person name="Dalin E."/>
            <person name="Tice H."/>
            <person name="Pitluck S."/>
            <person name="Munk A.C."/>
            <person name="Brettin T."/>
            <person name="Bruce D."/>
            <person name="Han C."/>
            <person name="Tapia R."/>
            <person name="Gilna P."/>
            <person name="Schmutz J."/>
            <person name="Larimer F."/>
            <person name="Land M."/>
            <person name="Hauser L."/>
            <person name="Kyrpides N."/>
            <person name="Lykidis A."/>
            <person name="da Costa M.S."/>
            <person name="Rainey F.A."/>
            <person name="Empadinhas N."/>
            <person name="Jolivet E."/>
            <person name="Battista J.R."/>
            <person name="Richardson P."/>
        </authorList>
    </citation>
    <scope>NUCLEOTIDE SEQUENCE [LARGE SCALE GENOMIC DNA]</scope>
    <source>
        <strain evidence="2">DSM 9941 / JCM 11954 / NBRC 16129 / PRD-1</strain>
    </source>
</reference>
<dbReference type="RefSeq" id="WP_011565175.1">
    <property type="nucleotide sequence ID" value="NC_008148.1"/>
</dbReference>
<organism evidence="1 2">
    <name type="scientific">Rubrobacter xylanophilus (strain DSM 9941 / JCM 11954 / NBRC 16129 / PRD-1)</name>
    <dbReference type="NCBI Taxonomy" id="266117"/>
    <lineage>
        <taxon>Bacteria</taxon>
        <taxon>Bacillati</taxon>
        <taxon>Actinomycetota</taxon>
        <taxon>Rubrobacteria</taxon>
        <taxon>Rubrobacterales</taxon>
        <taxon>Rubrobacteraceae</taxon>
        <taxon>Rubrobacter</taxon>
    </lineage>
</organism>
<keyword evidence="2" id="KW-1185">Reference proteome</keyword>
<dbReference type="EMBL" id="CP000386">
    <property type="protein sequence ID" value="ABG05161.1"/>
    <property type="molecule type" value="Genomic_DNA"/>
</dbReference>
<dbReference type="Proteomes" id="UP000006637">
    <property type="component" value="Chromosome"/>
</dbReference>
<sequence>MSLRVVEWGFRNQGLEGYYARDFEPSVLAVQEGLRPEARRARELEARVYDERPLSFKWDEKFCYAAGSLLEVDPDAVRALRLTIEQDEPEWVERVRHEWRGYWNVESTAYWSGVPLQATLAILLNLRDRGELDAEEG</sequence>
<dbReference type="AlphaFoldDB" id="Q1ATW7"/>
<protein>
    <submittedName>
        <fullName evidence="1">Uncharacterized protein</fullName>
    </submittedName>
</protein>
<name>Q1ATW7_RUBXD</name>
<dbReference type="HOGENOM" id="CLU_1863700_0_0_11"/>
<gene>
    <name evidence="1" type="ordered locus">Rxyl_2220</name>
</gene>
<proteinExistence type="predicted"/>
<evidence type="ECO:0000313" key="2">
    <source>
        <dbReference type="Proteomes" id="UP000006637"/>
    </source>
</evidence>
<dbReference type="KEGG" id="rxy:Rxyl_2220"/>
<evidence type="ECO:0000313" key="1">
    <source>
        <dbReference type="EMBL" id="ABG05161.1"/>
    </source>
</evidence>